<reference evidence="3 4" key="1">
    <citation type="submission" date="2023-11" db="EMBL/GenBank/DDBJ databases">
        <title>Lentzea sokolovensis, sp. nov., Lentzea kristufkii, sp. nov., and Lentzea miocenensis, sp. nov., rare actinobacteria from Sokolov Coal Basin, Miocene lacustrine sediment, Czech Republic.</title>
        <authorList>
            <person name="Lara A."/>
            <person name="Kotroba L."/>
            <person name="Nouioui I."/>
            <person name="Neumann-Schaal M."/>
            <person name="Mast Y."/>
            <person name="Chronakova A."/>
        </authorList>
    </citation>
    <scope>NUCLEOTIDE SEQUENCE [LARGE SCALE GENOMIC DNA]</scope>
    <source>
        <strain evidence="3 4">BCCO 10_0061</strain>
    </source>
</reference>
<dbReference type="SUPFAM" id="SSF50998">
    <property type="entry name" value="Quinoprotein alcohol dehydrogenase-like"/>
    <property type="match status" value="1"/>
</dbReference>
<name>A0ABU4V469_9PSEU</name>
<dbReference type="InterPro" id="IPR011646">
    <property type="entry name" value="KAP_P-loop"/>
</dbReference>
<gene>
    <name evidence="3" type="ORF">SK854_31130</name>
</gene>
<dbReference type="PANTHER" id="PTHR22674">
    <property type="entry name" value="NTPASE, KAP FAMILY P-LOOP DOMAIN-CONTAINING 1"/>
    <property type="match status" value="1"/>
</dbReference>
<dbReference type="Pfam" id="PF00400">
    <property type="entry name" value="WD40"/>
    <property type="match status" value="1"/>
</dbReference>
<dbReference type="InterPro" id="IPR052754">
    <property type="entry name" value="NTPase_KAP_P-loop"/>
</dbReference>
<dbReference type="Gene3D" id="2.130.10.10">
    <property type="entry name" value="YVTN repeat-like/Quinoprotein amine dehydrogenase"/>
    <property type="match status" value="1"/>
</dbReference>
<protein>
    <submittedName>
        <fullName evidence="3">P-loop NTPase fold protein</fullName>
    </submittedName>
</protein>
<keyword evidence="4" id="KW-1185">Reference proteome</keyword>
<dbReference type="PANTHER" id="PTHR22674:SF6">
    <property type="entry name" value="NTPASE KAP FAMILY P-LOOP DOMAIN-CONTAINING PROTEIN 1"/>
    <property type="match status" value="1"/>
</dbReference>
<dbReference type="Pfam" id="PF07693">
    <property type="entry name" value="KAP_NTPase"/>
    <property type="match status" value="2"/>
</dbReference>
<evidence type="ECO:0000256" key="1">
    <source>
        <dbReference type="PROSITE-ProRule" id="PRU00221"/>
    </source>
</evidence>
<dbReference type="Proteomes" id="UP001285352">
    <property type="component" value="Unassembled WGS sequence"/>
</dbReference>
<dbReference type="Gene3D" id="3.40.50.300">
    <property type="entry name" value="P-loop containing nucleotide triphosphate hydrolases"/>
    <property type="match status" value="1"/>
</dbReference>
<comment type="caution">
    <text evidence="3">The sequence shown here is derived from an EMBL/GenBank/DDBJ whole genome shotgun (WGS) entry which is preliminary data.</text>
</comment>
<dbReference type="SMART" id="SM00320">
    <property type="entry name" value="WD40"/>
    <property type="match status" value="2"/>
</dbReference>
<keyword evidence="1" id="KW-0853">WD repeat</keyword>
<accession>A0ABU4V469</accession>
<dbReference type="PROSITE" id="PS50294">
    <property type="entry name" value="WD_REPEATS_REGION"/>
    <property type="match status" value="1"/>
</dbReference>
<dbReference type="InterPro" id="IPR011047">
    <property type="entry name" value="Quinoprotein_ADH-like_sf"/>
</dbReference>
<dbReference type="InterPro" id="IPR001680">
    <property type="entry name" value="WD40_rpt"/>
</dbReference>
<dbReference type="EMBL" id="JAXAVU010000012">
    <property type="protein sequence ID" value="MDX8146603.1"/>
    <property type="molecule type" value="Genomic_DNA"/>
</dbReference>
<dbReference type="PROSITE" id="PS50082">
    <property type="entry name" value="WD_REPEATS_2"/>
    <property type="match status" value="1"/>
</dbReference>
<dbReference type="SUPFAM" id="SSF52540">
    <property type="entry name" value="P-loop containing nucleoside triphosphate hydrolases"/>
    <property type="match status" value="1"/>
</dbReference>
<proteinExistence type="predicted"/>
<feature type="domain" description="KAP NTPase" evidence="2">
    <location>
        <begin position="465"/>
        <end position="618"/>
    </location>
</feature>
<dbReference type="InterPro" id="IPR015943">
    <property type="entry name" value="WD40/YVTN_repeat-like_dom_sf"/>
</dbReference>
<evidence type="ECO:0000313" key="3">
    <source>
        <dbReference type="EMBL" id="MDX8146603.1"/>
    </source>
</evidence>
<evidence type="ECO:0000313" key="4">
    <source>
        <dbReference type="Proteomes" id="UP001285352"/>
    </source>
</evidence>
<evidence type="ECO:0000259" key="2">
    <source>
        <dbReference type="Pfam" id="PF07693"/>
    </source>
</evidence>
<sequence length="739" mass="81913">MTAADKAVRMTLDRVIGFGEPITRLAVNTDVAADPLLEVHGHRVHEIVHANTGLRYEGEQRVYWRPAADNLAGFSRPDGLHVRVDGKDVLVRTTGDTGEWRTLSGHTTSITTVTTCPTPSGPLVVSASLGGTIRLWDPRSGEQQRIGAPGSRVDHVVSYVGPDGRPRIVSGDDDGNVQIWNPLLPPVPRIGQVSTRGFSDRVAQEDLLDRGTLVEALRDVLRPGDDDGPTVIAVEGAWGSGKSTLLELVRNRMPTPPTTTRPRRRFTAGQADRMLYRPPEVVEPPEQKPTKIKPMVHPLVVPFNPWRHQSSEQVWAGLAKAVTEAAESAIMPHQNNRERYWFSRNAGRVDRRHLQRQLWRRISSPLLSFAGLGFGLSLLGALTKLSLGWAWWATAGLAAAGVVHTGLRYLFGRASAFLPGELFAGPVVSNAFSTTTTDPLVRDPYYNARSGYLYLVQHDIRALLKDLESHRYRLILLIDDLDRCTPRTTAQVFEAINVFLSDDFPATRFVLGLDTTVVASHVDHAYQELADAKIVTHPDDPSPGWTFLRKLIQLPIRLPRTTEDAVDRILLAQLGPVHREEPHASAEITAEALTTAEASTVVPEQATVDQVVVAIEQHAEVREHLRHRLKAQPEQSVREEKRLLNVWQFYLRVLASADVRQASHLVAVAEIATRWPAYLHRLRGGWQDLADALDDDVRWGATIAKLGFTYADRNAAANLRDLLRDCDAQAVAALTTRLF</sequence>
<feature type="domain" description="KAP NTPase" evidence="2">
    <location>
        <begin position="228"/>
        <end position="328"/>
    </location>
</feature>
<organism evidence="3 4">
    <name type="scientific">Lentzea sokolovensis</name>
    <dbReference type="NCBI Taxonomy" id="3095429"/>
    <lineage>
        <taxon>Bacteria</taxon>
        <taxon>Bacillati</taxon>
        <taxon>Actinomycetota</taxon>
        <taxon>Actinomycetes</taxon>
        <taxon>Pseudonocardiales</taxon>
        <taxon>Pseudonocardiaceae</taxon>
        <taxon>Lentzea</taxon>
    </lineage>
</organism>
<dbReference type="RefSeq" id="WP_319978671.1">
    <property type="nucleotide sequence ID" value="NZ_JAXAVU010000012.1"/>
</dbReference>
<dbReference type="InterPro" id="IPR027417">
    <property type="entry name" value="P-loop_NTPase"/>
</dbReference>
<feature type="repeat" description="WD" evidence="1">
    <location>
        <begin position="103"/>
        <end position="146"/>
    </location>
</feature>